<gene>
    <name evidence="2" type="ORF">GCM10022254_45060</name>
</gene>
<accession>A0ABP8C9K4</accession>
<sequence length="192" mass="20261">MRSVILVAGATAVTALSMAVSPVAAGAAPSPANSVPQAGQHCVVHLASGGGMSCYDTFTEAIDDATGGKITNAPRDAAGAVASAAFNRRVDAAAGRMADTVIEISYQHRDYQGATITWETSSGCDDSNDVEWEIGSISGSWNERISSFRTYASCQGKHYEHRDYGGASTPYWGSHKYIGDAMNDRTSSIRWN</sequence>
<comment type="caution">
    <text evidence="2">The sequence shown here is derived from an EMBL/GenBank/DDBJ whole genome shotgun (WGS) entry which is preliminary data.</text>
</comment>
<proteinExistence type="predicted"/>
<organism evidence="2 3">
    <name type="scientific">Actinomadura meridiana</name>
    <dbReference type="NCBI Taxonomy" id="559626"/>
    <lineage>
        <taxon>Bacteria</taxon>
        <taxon>Bacillati</taxon>
        <taxon>Actinomycetota</taxon>
        <taxon>Actinomycetes</taxon>
        <taxon>Streptosporangiales</taxon>
        <taxon>Thermomonosporaceae</taxon>
        <taxon>Actinomadura</taxon>
    </lineage>
</organism>
<protein>
    <submittedName>
        <fullName evidence="2">Uncharacterized protein</fullName>
    </submittedName>
</protein>
<dbReference type="Gene3D" id="2.60.20.10">
    <property type="entry name" value="Crystallins"/>
    <property type="match status" value="1"/>
</dbReference>
<evidence type="ECO:0000256" key="1">
    <source>
        <dbReference type="SAM" id="SignalP"/>
    </source>
</evidence>
<reference evidence="3" key="1">
    <citation type="journal article" date="2019" name="Int. J. Syst. Evol. Microbiol.">
        <title>The Global Catalogue of Microorganisms (GCM) 10K type strain sequencing project: providing services to taxonomists for standard genome sequencing and annotation.</title>
        <authorList>
            <consortium name="The Broad Institute Genomics Platform"/>
            <consortium name="The Broad Institute Genome Sequencing Center for Infectious Disease"/>
            <person name="Wu L."/>
            <person name="Ma J."/>
        </authorList>
    </citation>
    <scope>NUCLEOTIDE SEQUENCE [LARGE SCALE GENOMIC DNA]</scope>
    <source>
        <strain evidence="3">JCM 17440</strain>
    </source>
</reference>
<dbReference type="Proteomes" id="UP001501710">
    <property type="component" value="Unassembled WGS sequence"/>
</dbReference>
<dbReference type="RefSeq" id="WP_344899724.1">
    <property type="nucleotide sequence ID" value="NZ_BAABAS010000015.1"/>
</dbReference>
<evidence type="ECO:0000313" key="2">
    <source>
        <dbReference type="EMBL" id="GAA4236140.1"/>
    </source>
</evidence>
<name>A0ABP8C9K4_9ACTN</name>
<dbReference type="EMBL" id="BAABAS010000015">
    <property type="protein sequence ID" value="GAA4236140.1"/>
    <property type="molecule type" value="Genomic_DNA"/>
</dbReference>
<keyword evidence="1" id="KW-0732">Signal</keyword>
<evidence type="ECO:0000313" key="3">
    <source>
        <dbReference type="Proteomes" id="UP001501710"/>
    </source>
</evidence>
<keyword evidence="3" id="KW-1185">Reference proteome</keyword>
<dbReference type="SUPFAM" id="SSF49695">
    <property type="entry name" value="gamma-Crystallin-like"/>
    <property type="match status" value="1"/>
</dbReference>
<feature type="signal peptide" evidence="1">
    <location>
        <begin position="1"/>
        <end position="25"/>
    </location>
</feature>
<feature type="chain" id="PRO_5046061380" evidence="1">
    <location>
        <begin position="26"/>
        <end position="192"/>
    </location>
</feature>
<dbReference type="InterPro" id="IPR011024">
    <property type="entry name" value="G_crystallin-like"/>
</dbReference>